<dbReference type="SUPFAM" id="SSF51556">
    <property type="entry name" value="Metallo-dependent hydrolases"/>
    <property type="match status" value="1"/>
</dbReference>
<sequence>METHVTSSQPATRFGQLYAPNEDWLKLGRREPALEPDLTIIDTHTHLWDGAYAGTDRYFVEQFARDAAESGHNVEATVYVECHSMYRAHGPEHLKPVGEIEFAVGMAAMAASRKYTATRVAAAIVGYADLTQGERTRETLEAQIEAANGRFRGVRQRSKWDPDPVVRGAVCADGPGLYLEPAFGRGLDLLASLGLAFEASVYHPQIPDITAMARAHSGATILVNHSGSPVGHCGYAGREAENHAQWLRDMRELARCPNVCVKMGGVLMHLANYDYIGADRPVTSKELAALWRPYIEPCIELFGADRCMVESNFPVDKAGFSYGTVWNMFKRITAGCSPDEKRKIFAETARRVYRIERE</sequence>
<keyword evidence="2" id="KW-0175">Coiled coil</keyword>
<accession>A0A515DHE5</accession>
<dbReference type="EMBL" id="CP035503">
    <property type="protein sequence ID" value="QDL39842.1"/>
    <property type="molecule type" value="Genomic_DNA"/>
</dbReference>
<protein>
    <submittedName>
        <fullName evidence="4">Amidohydrolase</fullName>
    </submittedName>
</protein>
<name>A0A515DHE5_9BURK</name>
<dbReference type="Pfam" id="PF04909">
    <property type="entry name" value="Amidohydro_2"/>
    <property type="match status" value="1"/>
</dbReference>
<reference evidence="4 5" key="1">
    <citation type="submission" date="2019-01" db="EMBL/GenBank/DDBJ databases">
        <title>Genomic insights into a novel species Rhodoferax sp.</title>
        <authorList>
            <person name="Jin L."/>
        </authorList>
    </citation>
    <scope>NUCLEOTIDE SEQUENCE [LARGE SCALE GENOMIC DNA]</scope>
    <source>
        <strain evidence="4 5">CHu59-6-5</strain>
    </source>
</reference>
<evidence type="ECO:0000256" key="1">
    <source>
        <dbReference type="ARBA" id="ARBA00038310"/>
    </source>
</evidence>
<dbReference type="InterPro" id="IPR032466">
    <property type="entry name" value="Metal_Hydrolase"/>
</dbReference>
<keyword evidence="5" id="KW-1185">Reference proteome</keyword>
<dbReference type="InterPro" id="IPR006680">
    <property type="entry name" value="Amidohydro-rel"/>
</dbReference>
<dbReference type="KEGG" id="rhf:EUB48_15975"/>
<comment type="similarity">
    <text evidence="1">Belongs to the metallo-dependent hydrolases superfamily.</text>
</comment>
<evidence type="ECO:0000313" key="4">
    <source>
        <dbReference type="EMBL" id="QDL39842.1"/>
    </source>
</evidence>
<keyword evidence="4" id="KW-0378">Hydrolase</keyword>
<dbReference type="PANTHER" id="PTHR43569:SF1">
    <property type="entry name" value="BLL3371 PROTEIN"/>
    <property type="match status" value="1"/>
</dbReference>
<dbReference type="Gene3D" id="3.20.20.140">
    <property type="entry name" value="Metal-dependent hydrolases"/>
    <property type="match status" value="1"/>
</dbReference>
<feature type="domain" description="Amidohydrolase-related" evidence="3">
    <location>
        <begin position="41"/>
        <end position="355"/>
    </location>
</feature>
<dbReference type="AlphaFoldDB" id="A0A515DHE5"/>
<dbReference type="Proteomes" id="UP000316798">
    <property type="component" value="Chromosome"/>
</dbReference>
<feature type="coiled-coil region" evidence="2">
    <location>
        <begin position="130"/>
        <end position="157"/>
    </location>
</feature>
<evidence type="ECO:0000259" key="3">
    <source>
        <dbReference type="Pfam" id="PF04909"/>
    </source>
</evidence>
<proteinExistence type="inferred from homology"/>
<evidence type="ECO:0000313" key="5">
    <source>
        <dbReference type="Proteomes" id="UP000316798"/>
    </source>
</evidence>
<dbReference type="PANTHER" id="PTHR43569">
    <property type="entry name" value="AMIDOHYDROLASE"/>
    <property type="match status" value="1"/>
</dbReference>
<dbReference type="InterPro" id="IPR052350">
    <property type="entry name" value="Metallo-dep_Lactonases"/>
</dbReference>
<organism evidence="4 5">
    <name type="scientific">Rhodoferax sediminis</name>
    <dbReference type="NCBI Taxonomy" id="2509614"/>
    <lineage>
        <taxon>Bacteria</taxon>
        <taxon>Pseudomonadati</taxon>
        <taxon>Pseudomonadota</taxon>
        <taxon>Betaproteobacteria</taxon>
        <taxon>Burkholderiales</taxon>
        <taxon>Comamonadaceae</taxon>
        <taxon>Rhodoferax</taxon>
    </lineage>
</organism>
<evidence type="ECO:0000256" key="2">
    <source>
        <dbReference type="SAM" id="Coils"/>
    </source>
</evidence>
<dbReference type="GO" id="GO:0016787">
    <property type="term" value="F:hydrolase activity"/>
    <property type="evidence" value="ECO:0007669"/>
    <property type="project" value="UniProtKB-KW"/>
</dbReference>
<dbReference type="OrthoDB" id="9787654at2"/>
<gene>
    <name evidence="4" type="ORF">EUB48_15975</name>
</gene>